<dbReference type="InterPro" id="IPR003715">
    <property type="entry name" value="Poly_export_N"/>
</dbReference>
<dbReference type="Proteomes" id="UP001199816">
    <property type="component" value="Unassembled WGS sequence"/>
</dbReference>
<keyword evidence="8" id="KW-0625">Polysaccharide transport</keyword>
<comment type="subcellular location">
    <subcellularLocation>
        <location evidence="1">Cell outer membrane</location>
        <topology evidence="1">Multi-pass membrane protein</topology>
    </subcellularLocation>
</comment>
<evidence type="ECO:0000256" key="5">
    <source>
        <dbReference type="ARBA" id="ARBA00022597"/>
    </source>
</evidence>
<evidence type="ECO:0000256" key="11">
    <source>
        <dbReference type="ARBA" id="ARBA00023136"/>
    </source>
</evidence>
<proteinExistence type="inferred from homology"/>
<dbReference type="Gene3D" id="3.30.1950.10">
    <property type="entry name" value="wza like domain"/>
    <property type="match status" value="1"/>
</dbReference>
<feature type="domain" description="SLBB" evidence="18">
    <location>
        <begin position="150"/>
        <end position="229"/>
    </location>
</feature>
<gene>
    <name evidence="19" type="ORF">LQ567_21895</name>
</gene>
<feature type="signal peptide" evidence="16">
    <location>
        <begin position="1"/>
        <end position="20"/>
    </location>
</feature>
<comment type="similarity">
    <text evidence="2">Belongs to the BexD/CtrA/VexA family.</text>
</comment>
<evidence type="ECO:0000259" key="18">
    <source>
        <dbReference type="Pfam" id="PF22461"/>
    </source>
</evidence>
<comment type="caution">
    <text evidence="19">The sequence shown here is derived from an EMBL/GenBank/DDBJ whole genome shotgun (WGS) entry which is preliminary data.</text>
</comment>
<evidence type="ECO:0000259" key="17">
    <source>
        <dbReference type="Pfam" id="PF02563"/>
    </source>
</evidence>
<evidence type="ECO:0000256" key="2">
    <source>
        <dbReference type="ARBA" id="ARBA00009450"/>
    </source>
</evidence>
<keyword evidence="15" id="KW-1133">Transmembrane helix</keyword>
<keyword evidence="14" id="KW-0449">Lipoprotein</keyword>
<feature type="domain" description="Polysaccharide export protein N-terminal" evidence="17">
    <location>
        <begin position="53"/>
        <end position="146"/>
    </location>
</feature>
<keyword evidence="4" id="KW-1134">Transmembrane beta strand</keyword>
<keyword evidence="13" id="KW-0998">Cell outer membrane</keyword>
<evidence type="ECO:0000313" key="20">
    <source>
        <dbReference type="Proteomes" id="UP001199816"/>
    </source>
</evidence>
<evidence type="ECO:0000256" key="4">
    <source>
        <dbReference type="ARBA" id="ARBA00022452"/>
    </source>
</evidence>
<dbReference type="Gene3D" id="3.10.560.10">
    <property type="entry name" value="Outer membrane lipoprotein wza domain like"/>
    <property type="match status" value="2"/>
</dbReference>
<dbReference type="PROSITE" id="PS51257">
    <property type="entry name" value="PROKAR_LIPOPROTEIN"/>
    <property type="match status" value="1"/>
</dbReference>
<evidence type="ECO:0000256" key="8">
    <source>
        <dbReference type="ARBA" id="ARBA00023047"/>
    </source>
</evidence>
<evidence type="ECO:0000256" key="12">
    <source>
        <dbReference type="ARBA" id="ARBA00023139"/>
    </source>
</evidence>
<evidence type="ECO:0000256" key="16">
    <source>
        <dbReference type="SAM" id="SignalP"/>
    </source>
</evidence>
<dbReference type="Pfam" id="PF22461">
    <property type="entry name" value="SLBB_2"/>
    <property type="match status" value="1"/>
</dbReference>
<evidence type="ECO:0000313" key="19">
    <source>
        <dbReference type="EMBL" id="MCD2425452.1"/>
    </source>
</evidence>
<evidence type="ECO:0000256" key="13">
    <source>
        <dbReference type="ARBA" id="ARBA00023237"/>
    </source>
</evidence>
<name>A0ABS8PWK4_9BACT</name>
<feature type="chain" id="PRO_5047292277" evidence="16">
    <location>
        <begin position="21"/>
        <end position="265"/>
    </location>
</feature>
<keyword evidence="6 15" id="KW-0812">Transmembrane</keyword>
<accession>A0ABS8PWK4</accession>
<evidence type="ECO:0000256" key="3">
    <source>
        <dbReference type="ARBA" id="ARBA00022448"/>
    </source>
</evidence>
<keyword evidence="12" id="KW-0564">Palmitate</keyword>
<dbReference type="PANTHER" id="PTHR33619:SF3">
    <property type="entry name" value="POLYSACCHARIDE EXPORT PROTEIN GFCE-RELATED"/>
    <property type="match status" value="1"/>
</dbReference>
<reference evidence="19 20" key="1">
    <citation type="submission" date="2021-11" db="EMBL/GenBank/DDBJ databases">
        <title>Genomic of Niabella pedocola.</title>
        <authorList>
            <person name="Wu T."/>
        </authorList>
    </citation>
    <scope>NUCLEOTIDE SEQUENCE [LARGE SCALE GENOMIC DNA]</scope>
    <source>
        <strain evidence="19 20">JCM 31011</strain>
    </source>
</reference>
<evidence type="ECO:0000256" key="1">
    <source>
        <dbReference type="ARBA" id="ARBA00004571"/>
    </source>
</evidence>
<keyword evidence="10" id="KW-0626">Porin</keyword>
<keyword evidence="3" id="KW-0813">Transport</keyword>
<dbReference type="PANTHER" id="PTHR33619">
    <property type="entry name" value="POLYSACCHARIDE EXPORT PROTEIN GFCE-RELATED"/>
    <property type="match status" value="1"/>
</dbReference>
<dbReference type="Pfam" id="PF02563">
    <property type="entry name" value="Poly_export"/>
    <property type="match status" value="1"/>
</dbReference>
<dbReference type="RefSeq" id="WP_231007945.1">
    <property type="nucleotide sequence ID" value="NZ_JAJNEC010000007.1"/>
</dbReference>
<keyword evidence="11 15" id="KW-0472">Membrane</keyword>
<evidence type="ECO:0000256" key="9">
    <source>
        <dbReference type="ARBA" id="ARBA00023065"/>
    </source>
</evidence>
<keyword evidence="7 16" id="KW-0732">Signal</keyword>
<evidence type="ECO:0000256" key="6">
    <source>
        <dbReference type="ARBA" id="ARBA00022692"/>
    </source>
</evidence>
<keyword evidence="20" id="KW-1185">Reference proteome</keyword>
<protein>
    <submittedName>
        <fullName evidence="19">Polysaccharide biosynthesis/export family protein</fullName>
    </submittedName>
</protein>
<keyword evidence="9" id="KW-0406">Ion transport</keyword>
<organism evidence="19 20">
    <name type="scientific">Niabella pedocola</name>
    <dbReference type="NCBI Taxonomy" id="1752077"/>
    <lineage>
        <taxon>Bacteria</taxon>
        <taxon>Pseudomonadati</taxon>
        <taxon>Bacteroidota</taxon>
        <taxon>Chitinophagia</taxon>
        <taxon>Chitinophagales</taxon>
        <taxon>Chitinophagaceae</taxon>
        <taxon>Niabella</taxon>
    </lineage>
</organism>
<evidence type="ECO:0000256" key="7">
    <source>
        <dbReference type="ARBA" id="ARBA00022729"/>
    </source>
</evidence>
<evidence type="ECO:0000256" key="15">
    <source>
        <dbReference type="SAM" id="Phobius"/>
    </source>
</evidence>
<evidence type="ECO:0000256" key="10">
    <source>
        <dbReference type="ARBA" id="ARBA00023114"/>
    </source>
</evidence>
<evidence type="ECO:0000256" key="14">
    <source>
        <dbReference type="ARBA" id="ARBA00023288"/>
    </source>
</evidence>
<feature type="transmembrane region" description="Helical" evidence="15">
    <location>
        <begin position="246"/>
        <end position="264"/>
    </location>
</feature>
<keyword evidence="5" id="KW-0762">Sugar transport</keyword>
<dbReference type="EMBL" id="JAJNEC010000007">
    <property type="protein sequence ID" value="MCD2425452.1"/>
    <property type="molecule type" value="Genomic_DNA"/>
</dbReference>
<dbReference type="InterPro" id="IPR049712">
    <property type="entry name" value="Poly_export"/>
</dbReference>
<dbReference type="InterPro" id="IPR054765">
    <property type="entry name" value="SLBB_dom"/>
</dbReference>
<sequence>MYKIRSTTAILLGAFMLALTACKTYQKVPYFRNIPADSSVYSQGRVIPTVSYQALKIKPDDLLGITITTLDNSTAVLTEAVTRPQSGPGGVVSQAGNGFLVSAAGTIELPLLGTLQVSGSTTEQIKTQIQARAITYYKNPVVNVRLMNFKVTVLGEVGRPGTYFVNGEKATLLDALGLAGDLTIYGNRRNVLLLRDADGKQKSIRFDLNNGQALTSPYLYLQQNDVVYVEPGKAKAAANNAARTQTIAIVGSIISVLIVALTRIR</sequence>